<dbReference type="InterPro" id="IPR006464">
    <property type="entry name" value="AcTrfase_RimI/Ard1"/>
</dbReference>
<gene>
    <name evidence="6" type="primary">rimI</name>
    <name evidence="6" type="ORF">LrDSM24759_02090</name>
</gene>
<dbReference type="PANTHER" id="PTHR43420:SF44">
    <property type="entry name" value="ACETYLTRANSFERASE YPEA"/>
    <property type="match status" value="1"/>
</dbReference>
<dbReference type="Gene3D" id="3.40.630.30">
    <property type="match status" value="1"/>
</dbReference>
<dbReference type="SUPFAM" id="SSF55729">
    <property type="entry name" value="Acyl-CoA N-acyltransferases (Nat)"/>
    <property type="match status" value="1"/>
</dbReference>
<dbReference type="Proteomes" id="UP000257317">
    <property type="component" value="Unassembled WGS sequence"/>
</dbReference>
<comment type="caution">
    <text evidence="6">The sequence shown here is derived from an EMBL/GenBank/DDBJ whole genome shotgun (WGS) entry which is preliminary data.</text>
</comment>
<accession>A0A2Z6TC67</accession>
<sequence length="190" mass="21778">MALIATMLKKFNYFFHQPEIDLTFPSYALRLNGQTLQIMKASDENISDLLILEEQVYSGKTPWNKFSFESELKKHSNSIYLVVYESSTLVAFVGMRLQAQEGHITNIAVKPSYQHQGIGTYLLNAMIELARKNHAVQMTLEVRVDNDNAKSVYQGLGFKPNFVRKNYYVSEHVDALSMIKKLTDREGEEC</sequence>
<keyword evidence="7" id="KW-1185">Reference proteome</keyword>
<reference evidence="7" key="1">
    <citation type="submission" date="2018-03" db="EMBL/GenBank/DDBJ databases">
        <title>New taxa in the Lactobacillus gasseri group.</title>
        <authorList>
            <person name="Tanizawa Y."/>
            <person name="Tohno M."/>
            <person name="Endo A."/>
            <person name="Arita M."/>
        </authorList>
    </citation>
    <scope>NUCLEOTIDE SEQUENCE [LARGE SCALE GENOMIC DNA]</scope>
    <source>
        <strain evidence="7">DSM 24759</strain>
    </source>
</reference>
<keyword evidence="3 6" id="KW-0808">Transferase</keyword>
<dbReference type="AlphaFoldDB" id="A0A2Z6TC67"/>
<dbReference type="NCBIfam" id="TIGR01575">
    <property type="entry name" value="rimI"/>
    <property type="match status" value="1"/>
</dbReference>
<keyword evidence="4" id="KW-0012">Acyltransferase</keyword>
<evidence type="ECO:0000259" key="5">
    <source>
        <dbReference type="PROSITE" id="PS51186"/>
    </source>
</evidence>
<evidence type="ECO:0000256" key="2">
    <source>
        <dbReference type="ARBA" id="ARBA00022490"/>
    </source>
</evidence>
<protein>
    <submittedName>
        <fullName evidence="6">Ribosomal-protein-alanine acetyltransferase</fullName>
    </submittedName>
</protein>
<evidence type="ECO:0000256" key="3">
    <source>
        <dbReference type="ARBA" id="ARBA00022679"/>
    </source>
</evidence>
<dbReference type="InterPro" id="IPR016181">
    <property type="entry name" value="Acyl_CoA_acyltransferase"/>
</dbReference>
<evidence type="ECO:0000313" key="7">
    <source>
        <dbReference type="Proteomes" id="UP000257317"/>
    </source>
</evidence>
<dbReference type="PANTHER" id="PTHR43420">
    <property type="entry name" value="ACETYLTRANSFERASE"/>
    <property type="match status" value="1"/>
</dbReference>
<dbReference type="InterPro" id="IPR050680">
    <property type="entry name" value="YpeA/RimI_acetyltransf"/>
</dbReference>
<proteinExistence type="inferred from homology"/>
<dbReference type="GO" id="GO:0008080">
    <property type="term" value="F:N-acetyltransferase activity"/>
    <property type="evidence" value="ECO:0007669"/>
    <property type="project" value="InterPro"/>
</dbReference>
<dbReference type="PROSITE" id="PS51186">
    <property type="entry name" value="GNAT"/>
    <property type="match status" value="1"/>
</dbReference>
<comment type="similarity">
    <text evidence="1">Belongs to the acetyltransferase family. RimI subfamily.</text>
</comment>
<keyword evidence="2" id="KW-0963">Cytoplasm</keyword>
<dbReference type="CDD" id="cd04301">
    <property type="entry name" value="NAT_SF"/>
    <property type="match status" value="1"/>
</dbReference>
<feature type="domain" description="N-acetyltransferase" evidence="5">
    <location>
        <begin position="36"/>
        <end position="183"/>
    </location>
</feature>
<dbReference type="Pfam" id="PF00583">
    <property type="entry name" value="Acetyltransf_1"/>
    <property type="match status" value="1"/>
</dbReference>
<evidence type="ECO:0000313" key="6">
    <source>
        <dbReference type="EMBL" id="GBG04295.1"/>
    </source>
</evidence>
<evidence type="ECO:0000256" key="4">
    <source>
        <dbReference type="ARBA" id="ARBA00023315"/>
    </source>
</evidence>
<organism evidence="6 7">
    <name type="scientific">Lactobacillus rodentium</name>
    <dbReference type="NCBI Taxonomy" id="947835"/>
    <lineage>
        <taxon>Bacteria</taxon>
        <taxon>Bacillati</taxon>
        <taxon>Bacillota</taxon>
        <taxon>Bacilli</taxon>
        <taxon>Lactobacillales</taxon>
        <taxon>Lactobacillaceae</taxon>
        <taxon>Lactobacillus</taxon>
    </lineage>
</organism>
<evidence type="ECO:0000256" key="1">
    <source>
        <dbReference type="ARBA" id="ARBA00005395"/>
    </source>
</evidence>
<dbReference type="EMBL" id="BFBY01000001">
    <property type="protein sequence ID" value="GBG04295.1"/>
    <property type="molecule type" value="Genomic_DNA"/>
</dbReference>
<name>A0A2Z6TC67_9LACO</name>
<dbReference type="InterPro" id="IPR000182">
    <property type="entry name" value="GNAT_dom"/>
</dbReference>